<dbReference type="Proteomes" id="UP000466523">
    <property type="component" value="Unassembled WGS sequence"/>
</dbReference>
<sequence length="233" mass="25800">MSASTVAAQQYLKGKDVASDVQICNIQLSNRHTSQGCGDLSHARRGPAEGSVPGEPGIWVLVFGDLCVFGLLFAVYLQRRGQNEELFMASQLSFNRALGVVNTFVLLTSSLFVVLALSALRNPQYRYRARPATLIAIVIGACFIILKFFEYREKVTAGITPATNEYFTYYFALTGLHLLHLVVGLSVLAALARIAHKPYPTCLDISYFESGACYWHMVDLLWIAIFPLLSLVR</sequence>
<keyword evidence="5 10" id="KW-1133">Transmembrane helix</keyword>
<evidence type="ECO:0000256" key="8">
    <source>
        <dbReference type="ARBA" id="ARBA00047816"/>
    </source>
</evidence>
<dbReference type="AlphaFoldDB" id="A0A7K3LGC3"/>
<evidence type="ECO:0000256" key="2">
    <source>
        <dbReference type="ARBA" id="ARBA00010581"/>
    </source>
</evidence>
<evidence type="ECO:0000256" key="6">
    <source>
        <dbReference type="ARBA" id="ARBA00023136"/>
    </source>
</evidence>
<organism evidence="12 13">
    <name type="scientific">Mycolicibacter kumamotonensis</name>
    <dbReference type="NCBI Taxonomy" id="354243"/>
    <lineage>
        <taxon>Bacteria</taxon>
        <taxon>Bacillati</taxon>
        <taxon>Actinomycetota</taxon>
        <taxon>Actinomycetes</taxon>
        <taxon>Mycobacteriales</taxon>
        <taxon>Mycobacteriaceae</taxon>
        <taxon>Mycolicibacter</taxon>
    </lineage>
</organism>
<evidence type="ECO:0000256" key="1">
    <source>
        <dbReference type="ARBA" id="ARBA00004141"/>
    </source>
</evidence>
<evidence type="ECO:0000256" key="9">
    <source>
        <dbReference type="RuleBase" id="RU003376"/>
    </source>
</evidence>
<dbReference type="InterPro" id="IPR000298">
    <property type="entry name" value="Cyt_c_oxidase-like_su3"/>
</dbReference>
<dbReference type="InterPro" id="IPR024791">
    <property type="entry name" value="Cyt_c/ubiquinol_Oxase_su3"/>
</dbReference>
<proteinExistence type="inferred from homology"/>
<feature type="domain" description="Heme-copper oxidase subunit III family profile" evidence="11">
    <location>
        <begin position="57"/>
        <end position="233"/>
    </location>
</feature>
<evidence type="ECO:0000256" key="4">
    <source>
        <dbReference type="ARBA" id="ARBA00022692"/>
    </source>
</evidence>
<comment type="similarity">
    <text evidence="2 9">Belongs to the cytochrome c oxidase subunit 3 family.</text>
</comment>
<keyword evidence="4 9" id="KW-0812">Transmembrane</keyword>
<dbReference type="PROSITE" id="PS50253">
    <property type="entry name" value="COX3"/>
    <property type="match status" value="1"/>
</dbReference>
<comment type="subcellular location">
    <subcellularLocation>
        <location evidence="9">Cell membrane</location>
        <topology evidence="9">Multi-pass membrane protein</topology>
    </subcellularLocation>
    <subcellularLocation>
        <location evidence="1">Membrane</location>
        <topology evidence="1">Multi-pass membrane protein</topology>
    </subcellularLocation>
</comment>
<evidence type="ECO:0000256" key="7">
    <source>
        <dbReference type="ARBA" id="ARBA00031400"/>
    </source>
</evidence>
<dbReference type="GO" id="GO:0019646">
    <property type="term" value="P:aerobic electron transport chain"/>
    <property type="evidence" value="ECO:0007669"/>
    <property type="project" value="InterPro"/>
</dbReference>
<evidence type="ECO:0000256" key="3">
    <source>
        <dbReference type="ARBA" id="ARBA00022347"/>
    </source>
</evidence>
<feature type="transmembrane region" description="Helical" evidence="10">
    <location>
        <begin position="170"/>
        <end position="194"/>
    </location>
</feature>
<evidence type="ECO:0000313" key="13">
    <source>
        <dbReference type="Proteomes" id="UP000466523"/>
    </source>
</evidence>
<dbReference type="GO" id="GO:0005886">
    <property type="term" value="C:plasma membrane"/>
    <property type="evidence" value="ECO:0007669"/>
    <property type="project" value="UniProtKB-SubCell"/>
</dbReference>
<evidence type="ECO:0000259" key="11">
    <source>
        <dbReference type="PROSITE" id="PS50253"/>
    </source>
</evidence>
<evidence type="ECO:0000313" key="12">
    <source>
        <dbReference type="EMBL" id="NDJ91407.1"/>
    </source>
</evidence>
<feature type="transmembrane region" description="Helical" evidence="10">
    <location>
        <begin position="57"/>
        <end position="77"/>
    </location>
</feature>
<dbReference type="PANTHER" id="PTHR11403">
    <property type="entry name" value="CYTOCHROME C OXIDASE SUBUNIT III"/>
    <property type="match status" value="1"/>
</dbReference>
<dbReference type="EMBL" id="JAACYR010000092">
    <property type="protein sequence ID" value="NDJ91407.1"/>
    <property type="molecule type" value="Genomic_DNA"/>
</dbReference>
<dbReference type="GO" id="GO:0004129">
    <property type="term" value="F:cytochrome-c oxidase activity"/>
    <property type="evidence" value="ECO:0007669"/>
    <property type="project" value="UniProtKB-EC"/>
</dbReference>
<reference evidence="12 13" key="1">
    <citation type="submission" date="2020-01" db="EMBL/GenBank/DDBJ databases">
        <authorList>
            <person name="Sanchez-Estrada R."/>
            <person name="Gonzalez-Y-Merchand J.A."/>
            <person name="Rivera-Gutierrez S."/>
        </authorList>
    </citation>
    <scope>NUCLEOTIDE SEQUENCE [LARGE SCALE GENOMIC DNA]</scope>
    <source>
        <strain evidence="12 13">CST 7247</strain>
    </source>
</reference>
<dbReference type="InterPro" id="IPR035973">
    <property type="entry name" value="Cyt_c_oxidase_su3-like_sf"/>
</dbReference>
<comment type="caution">
    <text evidence="12">The sequence shown here is derived from an EMBL/GenBank/DDBJ whole genome shotgun (WGS) entry which is preliminary data.</text>
</comment>
<gene>
    <name evidence="12" type="ORF">GWR20_20045</name>
</gene>
<dbReference type="Pfam" id="PF00510">
    <property type="entry name" value="COX3"/>
    <property type="match status" value="1"/>
</dbReference>
<feature type="transmembrane region" description="Helical" evidence="10">
    <location>
        <begin position="132"/>
        <end position="149"/>
    </location>
</feature>
<feature type="transmembrane region" description="Helical" evidence="10">
    <location>
        <begin position="97"/>
        <end position="120"/>
    </location>
</feature>
<protein>
    <recommendedName>
        <fullName evidence="3">Probable cytochrome c oxidase subunit 3</fullName>
    </recommendedName>
    <alternativeName>
        <fullName evidence="7">Cytochrome aa3 subunit 3</fullName>
    </alternativeName>
</protein>
<evidence type="ECO:0000256" key="10">
    <source>
        <dbReference type="SAM" id="Phobius"/>
    </source>
</evidence>
<dbReference type="PANTHER" id="PTHR11403:SF6">
    <property type="entry name" value="NITRIC OXIDE REDUCTASE SUBUNIT E"/>
    <property type="match status" value="1"/>
</dbReference>
<name>A0A7K3LGC3_9MYCO</name>
<keyword evidence="6 10" id="KW-0472">Membrane</keyword>
<dbReference type="SUPFAM" id="SSF81452">
    <property type="entry name" value="Cytochrome c oxidase subunit III-like"/>
    <property type="match status" value="1"/>
</dbReference>
<evidence type="ECO:0000256" key="5">
    <source>
        <dbReference type="ARBA" id="ARBA00022989"/>
    </source>
</evidence>
<comment type="catalytic activity">
    <reaction evidence="8">
        <text>4 Fe(II)-[cytochrome c] + O2 + 8 H(+)(in) = 4 Fe(III)-[cytochrome c] + 2 H2O + 4 H(+)(out)</text>
        <dbReference type="Rhea" id="RHEA:11436"/>
        <dbReference type="Rhea" id="RHEA-COMP:10350"/>
        <dbReference type="Rhea" id="RHEA-COMP:14399"/>
        <dbReference type="ChEBI" id="CHEBI:15377"/>
        <dbReference type="ChEBI" id="CHEBI:15378"/>
        <dbReference type="ChEBI" id="CHEBI:15379"/>
        <dbReference type="ChEBI" id="CHEBI:29033"/>
        <dbReference type="ChEBI" id="CHEBI:29034"/>
        <dbReference type="EC" id="7.1.1.9"/>
    </reaction>
</comment>
<dbReference type="Gene3D" id="1.20.120.80">
    <property type="entry name" value="Cytochrome c oxidase, subunit III, four-helix bundle"/>
    <property type="match status" value="1"/>
</dbReference>
<dbReference type="RefSeq" id="WP_162113060.1">
    <property type="nucleotide sequence ID" value="NZ_JAACYR010000092.1"/>
</dbReference>
<feature type="transmembrane region" description="Helical" evidence="10">
    <location>
        <begin position="214"/>
        <end position="232"/>
    </location>
</feature>
<accession>A0A7K3LGC3</accession>
<dbReference type="InterPro" id="IPR013833">
    <property type="entry name" value="Cyt_c_oxidase_su3_a-hlx"/>
</dbReference>